<organism evidence="2 3">
    <name type="scientific">Ancylostoma ceylanicum</name>
    <dbReference type="NCBI Taxonomy" id="53326"/>
    <lineage>
        <taxon>Eukaryota</taxon>
        <taxon>Metazoa</taxon>
        <taxon>Ecdysozoa</taxon>
        <taxon>Nematoda</taxon>
        <taxon>Chromadorea</taxon>
        <taxon>Rhabditida</taxon>
        <taxon>Rhabditina</taxon>
        <taxon>Rhabditomorpha</taxon>
        <taxon>Strongyloidea</taxon>
        <taxon>Ancylostomatidae</taxon>
        <taxon>Ancylostomatinae</taxon>
        <taxon>Ancylostoma</taxon>
    </lineage>
</organism>
<gene>
    <name evidence="2" type="primary">Acey_s0638.g972</name>
    <name evidence="2" type="ORF">Y032_0638g972</name>
</gene>
<reference evidence="3" key="1">
    <citation type="journal article" date="2015" name="Nat. Genet.">
        <title>The genome and transcriptome of the zoonotic hookworm Ancylostoma ceylanicum identify infection-specific gene families.</title>
        <authorList>
            <person name="Schwarz E.M."/>
            <person name="Hu Y."/>
            <person name="Antoshechkin I."/>
            <person name="Miller M.M."/>
            <person name="Sternberg P.W."/>
            <person name="Aroian R.V."/>
        </authorList>
    </citation>
    <scope>NUCLEOTIDE SEQUENCE</scope>
    <source>
        <strain evidence="3">HY135</strain>
    </source>
</reference>
<name>A0A016WJS1_9BILA</name>
<accession>A0A016WJS1</accession>
<feature type="region of interest" description="Disordered" evidence="1">
    <location>
        <begin position="103"/>
        <end position="129"/>
    </location>
</feature>
<keyword evidence="3" id="KW-1185">Reference proteome</keyword>
<dbReference type="AlphaFoldDB" id="A0A016WJS1"/>
<protein>
    <submittedName>
        <fullName evidence="2">Uncharacterized protein</fullName>
    </submittedName>
</protein>
<proteinExistence type="predicted"/>
<dbReference type="Proteomes" id="UP000024635">
    <property type="component" value="Unassembled WGS sequence"/>
</dbReference>
<comment type="caution">
    <text evidence="2">The sequence shown here is derived from an EMBL/GenBank/DDBJ whole genome shotgun (WGS) entry which is preliminary data.</text>
</comment>
<sequence>MISSSNIKGNFLNWLRARAYLRIGLSQIRAFSEYYAAEEIFLPRGTRCSRRVRRKNTVHIATNKLDNDKYDKQLQHPEQLSGRGQTAAAAKARLEITKIEEQLQGLSKEAPPSSSAGIPHDDAPLPRFPRPSQRGVCKFACWSTDHQFATECTVYRTLS</sequence>
<evidence type="ECO:0000313" key="2">
    <source>
        <dbReference type="EMBL" id="EYC39861.1"/>
    </source>
</evidence>
<dbReference type="EMBL" id="JARK01000238">
    <property type="protein sequence ID" value="EYC39861.1"/>
    <property type="molecule type" value="Genomic_DNA"/>
</dbReference>
<evidence type="ECO:0000256" key="1">
    <source>
        <dbReference type="SAM" id="MobiDB-lite"/>
    </source>
</evidence>
<evidence type="ECO:0000313" key="3">
    <source>
        <dbReference type="Proteomes" id="UP000024635"/>
    </source>
</evidence>